<dbReference type="Proteomes" id="UP000189670">
    <property type="component" value="Unassembled WGS sequence"/>
</dbReference>
<dbReference type="EMBL" id="ATBP01000594">
    <property type="protein sequence ID" value="ETR69648.1"/>
    <property type="molecule type" value="Genomic_DNA"/>
</dbReference>
<evidence type="ECO:0000256" key="2">
    <source>
        <dbReference type="ARBA" id="ARBA00004870"/>
    </source>
</evidence>
<dbReference type="GO" id="GO:0005886">
    <property type="term" value="C:plasma membrane"/>
    <property type="evidence" value="ECO:0007669"/>
    <property type="project" value="TreeGrafter"/>
</dbReference>
<feature type="binding site" evidence="13">
    <location>
        <begin position="53"/>
        <end position="60"/>
    </location>
    <ligand>
        <name>ATP</name>
        <dbReference type="ChEBI" id="CHEBI:30616"/>
    </ligand>
</feature>
<evidence type="ECO:0000256" key="9">
    <source>
        <dbReference type="ARBA" id="ARBA00022777"/>
    </source>
</evidence>
<proteinExistence type="inferred from homology"/>
<dbReference type="GO" id="GO:0009244">
    <property type="term" value="P:lipopolysaccharide core region biosynthetic process"/>
    <property type="evidence" value="ECO:0007669"/>
    <property type="project" value="TreeGrafter"/>
</dbReference>
<dbReference type="Pfam" id="PF02606">
    <property type="entry name" value="LpxK"/>
    <property type="match status" value="1"/>
</dbReference>
<comment type="caution">
    <text evidence="14">The sequence shown here is derived from an EMBL/GenBank/DDBJ whole genome shotgun (WGS) entry which is preliminary data.</text>
</comment>
<sequence length="352" mass="39555">MGSDNATGVFAFLLLVLSILYSAIITMRVRFYQWGFFRTHRLPCKVISIGNITLGGAGKTPMTIYLAKTLYRLGFRVVILSRGYKGQLEQSCSIITDGKTVFMDPETAGDEPYLMAEKLTGIPIVVGKNRYECGQLAIKKFTPQVILLDDAFQHLSLYRDINIVLMDFTRPLGNRHVLPRGLLREPAPNLDRSDLVILTRADIDHSHSLTVPYVGNKPVFRCRHEPDQLMHTDDNGSIVLFSPDKLTNQKVYAFSGIANNYDFVQMLSGLQYQITGSSGFDDHHNYSDLDLETIAANAQNSSAKFIVTTEKDYVKIVKKINWPLPMFALGIKLNFGLDSQKFESIIQSKMVT</sequence>
<organism evidence="14 15">
    <name type="scientific">Candidatus Magnetoglobus multicellularis str. Araruama</name>
    <dbReference type="NCBI Taxonomy" id="890399"/>
    <lineage>
        <taxon>Bacteria</taxon>
        <taxon>Pseudomonadati</taxon>
        <taxon>Thermodesulfobacteriota</taxon>
        <taxon>Desulfobacteria</taxon>
        <taxon>Desulfobacterales</taxon>
        <taxon>Desulfobacteraceae</taxon>
        <taxon>Candidatus Magnetoglobus</taxon>
    </lineage>
</organism>
<evidence type="ECO:0000256" key="6">
    <source>
        <dbReference type="ARBA" id="ARBA00022556"/>
    </source>
</evidence>
<evidence type="ECO:0000256" key="7">
    <source>
        <dbReference type="ARBA" id="ARBA00022679"/>
    </source>
</evidence>
<evidence type="ECO:0000256" key="1">
    <source>
        <dbReference type="ARBA" id="ARBA00002274"/>
    </source>
</evidence>
<dbReference type="HAMAP" id="MF_00409">
    <property type="entry name" value="LpxK"/>
    <property type="match status" value="1"/>
</dbReference>
<dbReference type="AlphaFoldDB" id="A0A1V1P4C2"/>
<name>A0A1V1P4C2_9BACT</name>
<evidence type="ECO:0000256" key="3">
    <source>
        <dbReference type="ARBA" id="ARBA00012071"/>
    </source>
</evidence>
<keyword evidence="7 13" id="KW-0808">Transferase</keyword>
<dbReference type="NCBIfam" id="TIGR00682">
    <property type="entry name" value="lpxK"/>
    <property type="match status" value="1"/>
</dbReference>
<evidence type="ECO:0000256" key="5">
    <source>
        <dbReference type="ARBA" id="ARBA00022516"/>
    </source>
</evidence>
<evidence type="ECO:0000256" key="10">
    <source>
        <dbReference type="ARBA" id="ARBA00022840"/>
    </source>
</evidence>
<dbReference type="UniPathway" id="UPA00359">
    <property type="reaction ID" value="UER00482"/>
</dbReference>
<comment type="pathway">
    <text evidence="2 13">Glycolipid biosynthesis; lipid IV(A) biosynthesis; lipid IV(A) from (3R)-3-hydroxytetradecanoyl-[acyl-carrier-protein] and UDP-N-acetyl-alpha-D-glucosamine: step 6/6.</text>
</comment>
<dbReference type="GO" id="GO:0009245">
    <property type="term" value="P:lipid A biosynthetic process"/>
    <property type="evidence" value="ECO:0007669"/>
    <property type="project" value="UniProtKB-UniRule"/>
</dbReference>
<evidence type="ECO:0000256" key="4">
    <source>
        <dbReference type="ARBA" id="ARBA00016436"/>
    </source>
</evidence>
<dbReference type="PANTHER" id="PTHR42724">
    <property type="entry name" value="TETRAACYLDISACCHARIDE 4'-KINASE"/>
    <property type="match status" value="1"/>
</dbReference>
<keyword evidence="11 13" id="KW-0443">Lipid metabolism</keyword>
<evidence type="ECO:0000313" key="15">
    <source>
        <dbReference type="Proteomes" id="UP000189670"/>
    </source>
</evidence>
<comment type="similarity">
    <text evidence="13">Belongs to the LpxK family.</text>
</comment>
<evidence type="ECO:0000313" key="14">
    <source>
        <dbReference type="EMBL" id="ETR69648.1"/>
    </source>
</evidence>
<keyword evidence="6 13" id="KW-0441">Lipid A biosynthesis</keyword>
<keyword evidence="8 13" id="KW-0547">Nucleotide-binding</keyword>
<evidence type="ECO:0000256" key="11">
    <source>
        <dbReference type="ARBA" id="ARBA00023098"/>
    </source>
</evidence>
<dbReference type="SUPFAM" id="SSF52540">
    <property type="entry name" value="P-loop containing nucleoside triphosphate hydrolases"/>
    <property type="match status" value="1"/>
</dbReference>
<keyword evidence="10 13" id="KW-0067">ATP-binding</keyword>
<comment type="catalytic activity">
    <reaction evidence="13">
        <text>a lipid A disaccharide + ATP = a lipid IVA + ADP + H(+)</text>
        <dbReference type="Rhea" id="RHEA:67840"/>
        <dbReference type="ChEBI" id="CHEBI:15378"/>
        <dbReference type="ChEBI" id="CHEBI:30616"/>
        <dbReference type="ChEBI" id="CHEBI:176343"/>
        <dbReference type="ChEBI" id="CHEBI:176425"/>
        <dbReference type="ChEBI" id="CHEBI:456216"/>
        <dbReference type="EC" id="2.7.1.130"/>
    </reaction>
</comment>
<dbReference type="PANTHER" id="PTHR42724:SF1">
    <property type="entry name" value="TETRAACYLDISACCHARIDE 4'-KINASE, MITOCHONDRIAL-RELATED"/>
    <property type="match status" value="1"/>
</dbReference>
<gene>
    <name evidence="13" type="primary">lpxK</name>
    <name evidence="14" type="ORF">OMM_03800</name>
</gene>
<dbReference type="InterPro" id="IPR027417">
    <property type="entry name" value="P-loop_NTPase"/>
</dbReference>
<evidence type="ECO:0000256" key="8">
    <source>
        <dbReference type="ARBA" id="ARBA00022741"/>
    </source>
</evidence>
<dbReference type="GO" id="GO:0005524">
    <property type="term" value="F:ATP binding"/>
    <property type="evidence" value="ECO:0007669"/>
    <property type="project" value="UniProtKB-UniRule"/>
</dbReference>
<keyword evidence="5 13" id="KW-0444">Lipid biosynthesis</keyword>
<evidence type="ECO:0000256" key="13">
    <source>
        <dbReference type="HAMAP-Rule" id="MF_00409"/>
    </source>
</evidence>
<evidence type="ECO:0000256" key="12">
    <source>
        <dbReference type="ARBA" id="ARBA00029757"/>
    </source>
</evidence>
<reference evidence="15" key="1">
    <citation type="submission" date="2012-11" db="EMBL/GenBank/DDBJ databases">
        <authorList>
            <person name="Lucero-Rivera Y.E."/>
            <person name="Tovar-Ramirez D."/>
        </authorList>
    </citation>
    <scope>NUCLEOTIDE SEQUENCE [LARGE SCALE GENOMIC DNA]</scope>
    <source>
        <strain evidence="15">Araruama</strain>
    </source>
</reference>
<dbReference type="GO" id="GO:0009029">
    <property type="term" value="F:lipid-A 4'-kinase activity"/>
    <property type="evidence" value="ECO:0007669"/>
    <property type="project" value="UniProtKB-UniRule"/>
</dbReference>
<dbReference type="InterPro" id="IPR003758">
    <property type="entry name" value="LpxK"/>
</dbReference>
<keyword evidence="9 13" id="KW-0418">Kinase</keyword>
<protein>
    <recommendedName>
        <fullName evidence="4 13">Tetraacyldisaccharide 4'-kinase</fullName>
        <ecNumber evidence="3 13">2.7.1.130</ecNumber>
    </recommendedName>
    <alternativeName>
        <fullName evidence="12 13">Lipid A 4'-kinase</fullName>
    </alternativeName>
</protein>
<accession>A0A1V1P4C2</accession>
<dbReference type="EC" id="2.7.1.130" evidence="3 13"/>
<comment type="function">
    <text evidence="1 13">Transfers the gamma-phosphate of ATP to the 4'-position of a tetraacyldisaccharide 1-phosphate intermediate (termed DS-1-P) to form tetraacyldisaccharide 1,4'-bis-phosphate (lipid IVA).</text>
</comment>